<name>A0A7Y7IIB7_9MICC</name>
<keyword evidence="2 6" id="KW-0479">Metal-binding</keyword>
<dbReference type="PIRSF" id="PIRSF004749">
    <property type="entry name" value="Pep_def"/>
    <property type="match status" value="1"/>
</dbReference>
<feature type="binding site" evidence="6">
    <location>
        <position position="133"/>
    </location>
    <ligand>
        <name>Fe cation</name>
        <dbReference type="ChEBI" id="CHEBI:24875"/>
    </ligand>
</feature>
<keyword evidence="5 6" id="KW-0408">Iron</keyword>
<dbReference type="FunFam" id="3.90.45.10:FF:000003">
    <property type="entry name" value="Peptide deformylase"/>
    <property type="match status" value="1"/>
</dbReference>
<dbReference type="Gene3D" id="3.90.45.10">
    <property type="entry name" value="Peptide deformylase"/>
    <property type="match status" value="1"/>
</dbReference>
<dbReference type="InterPro" id="IPR036821">
    <property type="entry name" value="Peptide_deformylase_sf"/>
</dbReference>
<dbReference type="PANTHER" id="PTHR10458">
    <property type="entry name" value="PEPTIDE DEFORMYLASE"/>
    <property type="match status" value="1"/>
</dbReference>
<dbReference type="AlphaFoldDB" id="A0A7Y7IIB7"/>
<dbReference type="GO" id="GO:0046872">
    <property type="term" value="F:metal ion binding"/>
    <property type="evidence" value="ECO:0007669"/>
    <property type="project" value="UniProtKB-KW"/>
</dbReference>
<feature type="active site" evidence="6">
    <location>
        <position position="176"/>
    </location>
</feature>
<sequence length="218" mass="23598">MNGPVAGGRQLFTDADVQAAVAAVVAEDALPAIVQAGHPVLRAQAVPFTGQIPHGQLARLIDIMRRTMHAAPGVGLAAPQIGIPLQLAVLEDRYDIPEENAMARERRPLEFLAILNPRCTPVGTETASHYEGCLSVRGWQAVVDRAAAVDLKYDDVDGRPVLRRLSGWQARIAQHETDHLSGIIYLDRAHTRSLASDAEYAANWARPGIAEARAVLHF</sequence>
<comment type="cofactor">
    <cofactor evidence="6">
        <name>Fe(2+)</name>
        <dbReference type="ChEBI" id="CHEBI:29033"/>
    </cofactor>
    <text evidence="6">Binds 1 Fe(2+) ion.</text>
</comment>
<evidence type="ECO:0000256" key="3">
    <source>
        <dbReference type="ARBA" id="ARBA00022801"/>
    </source>
</evidence>
<evidence type="ECO:0000256" key="2">
    <source>
        <dbReference type="ARBA" id="ARBA00022723"/>
    </source>
</evidence>
<dbReference type="CDD" id="cd00487">
    <property type="entry name" value="Pep_deformylase"/>
    <property type="match status" value="1"/>
</dbReference>
<keyword evidence="3 6" id="KW-0378">Hydrolase</keyword>
<dbReference type="EC" id="3.5.1.88" evidence="6"/>
<accession>A0A7Y7IIB7</accession>
<proteinExistence type="inferred from homology"/>
<evidence type="ECO:0000256" key="1">
    <source>
        <dbReference type="ARBA" id="ARBA00010759"/>
    </source>
</evidence>
<organism evidence="7 8">
    <name type="scientific">Arthrobacter wenxiniae</name>
    <dbReference type="NCBI Taxonomy" id="2713570"/>
    <lineage>
        <taxon>Bacteria</taxon>
        <taxon>Bacillati</taxon>
        <taxon>Actinomycetota</taxon>
        <taxon>Actinomycetes</taxon>
        <taxon>Micrococcales</taxon>
        <taxon>Micrococcaceae</taxon>
        <taxon>Arthrobacter</taxon>
    </lineage>
</organism>
<dbReference type="Pfam" id="PF01327">
    <property type="entry name" value="Pep_deformylase"/>
    <property type="match status" value="1"/>
</dbReference>
<dbReference type="NCBIfam" id="NF001159">
    <property type="entry name" value="PRK00150.1-3"/>
    <property type="match status" value="1"/>
</dbReference>
<dbReference type="GO" id="GO:0006412">
    <property type="term" value="P:translation"/>
    <property type="evidence" value="ECO:0007669"/>
    <property type="project" value="UniProtKB-UniRule"/>
</dbReference>
<comment type="catalytic activity">
    <reaction evidence="6">
        <text>N-terminal N-formyl-L-methionyl-[peptide] + H2O = N-terminal L-methionyl-[peptide] + formate</text>
        <dbReference type="Rhea" id="RHEA:24420"/>
        <dbReference type="Rhea" id="RHEA-COMP:10639"/>
        <dbReference type="Rhea" id="RHEA-COMP:10640"/>
        <dbReference type="ChEBI" id="CHEBI:15377"/>
        <dbReference type="ChEBI" id="CHEBI:15740"/>
        <dbReference type="ChEBI" id="CHEBI:49298"/>
        <dbReference type="ChEBI" id="CHEBI:64731"/>
        <dbReference type="EC" id="3.5.1.88"/>
    </reaction>
</comment>
<evidence type="ECO:0000256" key="6">
    <source>
        <dbReference type="HAMAP-Rule" id="MF_00163"/>
    </source>
</evidence>
<evidence type="ECO:0000313" key="7">
    <source>
        <dbReference type="EMBL" id="NVM96006.1"/>
    </source>
</evidence>
<dbReference type="Proteomes" id="UP000543556">
    <property type="component" value="Unassembled WGS sequence"/>
</dbReference>
<dbReference type="PRINTS" id="PR01576">
    <property type="entry name" value="PDEFORMYLASE"/>
</dbReference>
<dbReference type="InterPro" id="IPR023635">
    <property type="entry name" value="Peptide_deformylase"/>
</dbReference>
<protein>
    <recommendedName>
        <fullName evidence="6">Peptide deformylase</fullName>
        <shortName evidence="6">PDF</shortName>
        <ecNumber evidence="6">3.5.1.88</ecNumber>
    </recommendedName>
    <alternativeName>
        <fullName evidence="6">Polypeptide deformylase</fullName>
    </alternativeName>
</protein>
<dbReference type="PANTHER" id="PTHR10458:SF2">
    <property type="entry name" value="PEPTIDE DEFORMYLASE, MITOCHONDRIAL"/>
    <property type="match status" value="1"/>
</dbReference>
<evidence type="ECO:0000256" key="4">
    <source>
        <dbReference type="ARBA" id="ARBA00022917"/>
    </source>
</evidence>
<keyword evidence="8" id="KW-1185">Reference proteome</keyword>
<evidence type="ECO:0000256" key="5">
    <source>
        <dbReference type="ARBA" id="ARBA00023004"/>
    </source>
</evidence>
<reference evidence="7 8" key="1">
    <citation type="submission" date="2020-02" db="EMBL/GenBank/DDBJ databases">
        <title>Genome sequence of strain AETb3-4.</title>
        <authorList>
            <person name="Gao J."/>
            <person name="Zhang X."/>
        </authorList>
    </citation>
    <scope>NUCLEOTIDE SEQUENCE [LARGE SCALE GENOMIC DNA]</scope>
    <source>
        <strain evidence="7 8">AETb3-4</strain>
    </source>
</reference>
<dbReference type="SUPFAM" id="SSF56420">
    <property type="entry name" value="Peptide deformylase"/>
    <property type="match status" value="1"/>
</dbReference>
<dbReference type="EMBL" id="JAAMFM010000023">
    <property type="protein sequence ID" value="NVM96006.1"/>
    <property type="molecule type" value="Genomic_DNA"/>
</dbReference>
<gene>
    <name evidence="6" type="primary">def</name>
    <name evidence="7" type="ORF">G6034_14055</name>
</gene>
<feature type="binding site" evidence="6">
    <location>
        <position position="175"/>
    </location>
    <ligand>
        <name>Fe cation</name>
        <dbReference type="ChEBI" id="CHEBI:24875"/>
    </ligand>
</feature>
<dbReference type="RefSeq" id="WP_343038066.1">
    <property type="nucleotide sequence ID" value="NZ_JAAMFM010000023.1"/>
</dbReference>
<feature type="binding site" evidence="6">
    <location>
        <position position="179"/>
    </location>
    <ligand>
        <name>Fe cation</name>
        <dbReference type="ChEBI" id="CHEBI:24875"/>
    </ligand>
</feature>
<evidence type="ECO:0000313" key="8">
    <source>
        <dbReference type="Proteomes" id="UP000543556"/>
    </source>
</evidence>
<dbReference type="HAMAP" id="MF_00163">
    <property type="entry name" value="Pep_deformylase"/>
    <property type="match status" value="1"/>
</dbReference>
<comment type="function">
    <text evidence="6">Removes the formyl group from the N-terminal Met of newly synthesized proteins. Requires at least a dipeptide for an efficient rate of reaction. N-terminal L-methionine is a prerequisite for activity but the enzyme has broad specificity at other positions.</text>
</comment>
<dbReference type="GO" id="GO:0042586">
    <property type="term" value="F:peptide deformylase activity"/>
    <property type="evidence" value="ECO:0007669"/>
    <property type="project" value="UniProtKB-UniRule"/>
</dbReference>
<keyword evidence="4 6" id="KW-0648">Protein biosynthesis</keyword>
<comment type="similarity">
    <text evidence="1 6">Belongs to the polypeptide deformylase family.</text>
</comment>
<comment type="caution">
    <text evidence="7">The sequence shown here is derived from an EMBL/GenBank/DDBJ whole genome shotgun (WGS) entry which is preliminary data.</text>
</comment>